<evidence type="ECO:0000313" key="1">
    <source>
        <dbReference type="EMBL" id="GBN27385.1"/>
    </source>
</evidence>
<name>A0A4Y2MJR3_ARAVE</name>
<comment type="caution">
    <text evidence="1">The sequence shown here is derived from an EMBL/GenBank/DDBJ whole genome shotgun (WGS) entry which is preliminary data.</text>
</comment>
<sequence>MREHLNQNHVDALLRKGVYPYEYMDIFSKFDETKLPVREHFFSSLSEELISEDEYVYAIEVWQTLQLKTLGEYHDICLKADVLFLGDVFRNFRFLCLGFHQIYPCHLLTATGLA</sequence>
<proteinExistence type="predicted"/>
<reference evidence="1 2" key="1">
    <citation type="journal article" date="2019" name="Sci. Rep.">
        <title>Orb-weaving spider Araneus ventricosus genome elucidates the spidroin gene catalogue.</title>
        <authorList>
            <person name="Kono N."/>
            <person name="Nakamura H."/>
            <person name="Ohtoshi R."/>
            <person name="Moran D.A.P."/>
            <person name="Shinohara A."/>
            <person name="Yoshida Y."/>
            <person name="Fujiwara M."/>
            <person name="Mori M."/>
            <person name="Tomita M."/>
            <person name="Arakawa K."/>
        </authorList>
    </citation>
    <scope>NUCLEOTIDE SEQUENCE [LARGE SCALE GENOMIC DNA]</scope>
</reference>
<dbReference type="Proteomes" id="UP000499080">
    <property type="component" value="Unassembled WGS sequence"/>
</dbReference>
<protein>
    <submittedName>
        <fullName evidence="1">Uncharacterized protein</fullName>
    </submittedName>
</protein>
<accession>A0A4Y2MJR3</accession>
<keyword evidence="2" id="KW-1185">Reference proteome</keyword>
<organism evidence="1 2">
    <name type="scientific">Araneus ventricosus</name>
    <name type="common">Orbweaver spider</name>
    <name type="synonym">Epeira ventricosa</name>
    <dbReference type="NCBI Taxonomy" id="182803"/>
    <lineage>
        <taxon>Eukaryota</taxon>
        <taxon>Metazoa</taxon>
        <taxon>Ecdysozoa</taxon>
        <taxon>Arthropoda</taxon>
        <taxon>Chelicerata</taxon>
        <taxon>Arachnida</taxon>
        <taxon>Araneae</taxon>
        <taxon>Araneomorphae</taxon>
        <taxon>Entelegynae</taxon>
        <taxon>Araneoidea</taxon>
        <taxon>Araneidae</taxon>
        <taxon>Araneus</taxon>
    </lineage>
</organism>
<dbReference type="EMBL" id="BGPR01007508">
    <property type="protein sequence ID" value="GBN27385.1"/>
    <property type="molecule type" value="Genomic_DNA"/>
</dbReference>
<dbReference type="AlphaFoldDB" id="A0A4Y2MJR3"/>
<gene>
    <name evidence="1" type="ORF">AVEN_80279_1</name>
</gene>
<dbReference type="OrthoDB" id="6600976at2759"/>
<evidence type="ECO:0000313" key="2">
    <source>
        <dbReference type="Proteomes" id="UP000499080"/>
    </source>
</evidence>